<evidence type="ECO:0000259" key="6">
    <source>
        <dbReference type="Pfam" id="PF08281"/>
    </source>
</evidence>
<proteinExistence type="inferred from homology"/>
<dbReference type="CDD" id="cd06171">
    <property type="entry name" value="Sigma70_r4"/>
    <property type="match status" value="1"/>
</dbReference>
<keyword evidence="3" id="KW-0731">Sigma factor</keyword>
<dbReference type="SUPFAM" id="SSF88659">
    <property type="entry name" value="Sigma3 and sigma4 domains of RNA polymerase sigma factors"/>
    <property type="match status" value="1"/>
</dbReference>
<feature type="domain" description="RNA polymerase sigma factor 70 region 4 type 2" evidence="6">
    <location>
        <begin position="146"/>
        <end position="197"/>
    </location>
</feature>
<dbReference type="SUPFAM" id="SSF88946">
    <property type="entry name" value="Sigma2 domain of RNA polymerase sigma factors"/>
    <property type="match status" value="1"/>
</dbReference>
<dbReference type="Gene3D" id="1.10.1740.10">
    <property type="match status" value="1"/>
</dbReference>
<dbReference type="InterPro" id="IPR039425">
    <property type="entry name" value="RNA_pol_sigma-70-like"/>
</dbReference>
<dbReference type="Pfam" id="PF04542">
    <property type="entry name" value="Sigma70_r2"/>
    <property type="match status" value="1"/>
</dbReference>
<dbReference type="PANTHER" id="PTHR43133:SF51">
    <property type="entry name" value="RNA POLYMERASE SIGMA FACTOR"/>
    <property type="match status" value="1"/>
</dbReference>
<name>A0A4Q7YFY4_9BACT</name>
<dbReference type="GO" id="GO:0006352">
    <property type="term" value="P:DNA-templated transcription initiation"/>
    <property type="evidence" value="ECO:0007669"/>
    <property type="project" value="InterPro"/>
</dbReference>
<organism evidence="7 8">
    <name type="scientific">Edaphobacter modestus</name>
    <dbReference type="NCBI Taxonomy" id="388466"/>
    <lineage>
        <taxon>Bacteria</taxon>
        <taxon>Pseudomonadati</taxon>
        <taxon>Acidobacteriota</taxon>
        <taxon>Terriglobia</taxon>
        <taxon>Terriglobales</taxon>
        <taxon>Acidobacteriaceae</taxon>
        <taxon>Edaphobacter</taxon>
    </lineage>
</organism>
<dbReference type="PANTHER" id="PTHR43133">
    <property type="entry name" value="RNA POLYMERASE ECF-TYPE SIGMA FACTO"/>
    <property type="match status" value="1"/>
</dbReference>
<evidence type="ECO:0000256" key="2">
    <source>
        <dbReference type="ARBA" id="ARBA00023015"/>
    </source>
</evidence>
<dbReference type="InterPro" id="IPR013324">
    <property type="entry name" value="RNA_pol_sigma_r3/r4-like"/>
</dbReference>
<dbReference type="Pfam" id="PF08281">
    <property type="entry name" value="Sigma70_r4_2"/>
    <property type="match status" value="1"/>
</dbReference>
<dbReference type="NCBIfam" id="TIGR02937">
    <property type="entry name" value="sigma70-ECF"/>
    <property type="match status" value="1"/>
</dbReference>
<feature type="domain" description="RNA polymerase sigma-70 region 2" evidence="5">
    <location>
        <begin position="40"/>
        <end position="106"/>
    </location>
</feature>
<reference evidence="7 8" key="1">
    <citation type="submission" date="2019-02" db="EMBL/GenBank/DDBJ databases">
        <title>Genomic Encyclopedia of Archaeal and Bacterial Type Strains, Phase II (KMG-II): from individual species to whole genera.</title>
        <authorList>
            <person name="Goeker M."/>
        </authorList>
    </citation>
    <scope>NUCLEOTIDE SEQUENCE [LARGE SCALE GENOMIC DNA]</scope>
    <source>
        <strain evidence="7 8">DSM 18101</strain>
    </source>
</reference>
<sequence>MHIRTYAAKESPIEITTGISDLYLVAAAKDGDHQAYAELCRRHSKQILRTVLRITRDVADAEDTLQEALLKAYIHIGGFEGRSAFSSWLTRIAINSALMLSRKKKRSPPVYSFESGSDVDDFKLPEPMDTSYNPEESYIQNALENKLDHAIRYLSPTLRAVVQIRYREDASVSEIAKILGISESAVKSRLLRARSKLRRHLGEN</sequence>
<dbReference type="InterPro" id="IPR013325">
    <property type="entry name" value="RNA_pol_sigma_r2"/>
</dbReference>
<gene>
    <name evidence="7" type="ORF">BDD14_6008</name>
</gene>
<evidence type="ECO:0000256" key="4">
    <source>
        <dbReference type="ARBA" id="ARBA00023163"/>
    </source>
</evidence>
<dbReference type="OrthoDB" id="117154at2"/>
<evidence type="ECO:0000313" key="8">
    <source>
        <dbReference type="Proteomes" id="UP000292958"/>
    </source>
</evidence>
<dbReference type="AlphaFoldDB" id="A0A4Q7YFY4"/>
<dbReference type="GO" id="GO:0003677">
    <property type="term" value="F:DNA binding"/>
    <property type="evidence" value="ECO:0007669"/>
    <property type="project" value="InterPro"/>
</dbReference>
<keyword evidence="4" id="KW-0804">Transcription</keyword>
<protein>
    <submittedName>
        <fullName evidence="7">RNA polymerase sigma-70 factor (ECF subfamily)</fullName>
    </submittedName>
</protein>
<accession>A0A4Q7YFY4</accession>
<dbReference type="InterPro" id="IPR014284">
    <property type="entry name" value="RNA_pol_sigma-70_dom"/>
</dbReference>
<evidence type="ECO:0000259" key="5">
    <source>
        <dbReference type="Pfam" id="PF04542"/>
    </source>
</evidence>
<dbReference type="InterPro" id="IPR007627">
    <property type="entry name" value="RNA_pol_sigma70_r2"/>
</dbReference>
<dbReference type="InterPro" id="IPR036388">
    <property type="entry name" value="WH-like_DNA-bd_sf"/>
</dbReference>
<comment type="caution">
    <text evidence="7">The sequence shown here is derived from an EMBL/GenBank/DDBJ whole genome shotgun (WGS) entry which is preliminary data.</text>
</comment>
<keyword evidence="2" id="KW-0805">Transcription regulation</keyword>
<evidence type="ECO:0000256" key="1">
    <source>
        <dbReference type="ARBA" id="ARBA00010641"/>
    </source>
</evidence>
<evidence type="ECO:0000256" key="3">
    <source>
        <dbReference type="ARBA" id="ARBA00023082"/>
    </source>
</evidence>
<dbReference type="Gene3D" id="1.10.10.10">
    <property type="entry name" value="Winged helix-like DNA-binding domain superfamily/Winged helix DNA-binding domain"/>
    <property type="match status" value="1"/>
</dbReference>
<comment type="similarity">
    <text evidence="1">Belongs to the sigma-70 factor family. ECF subfamily.</text>
</comment>
<dbReference type="Proteomes" id="UP000292958">
    <property type="component" value="Unassembled WGS sequence"/>
</dbReference>
<evidence type="ECO:0000313" key="7">
    <source>
        <dbReference type="EMBL" id="RZU35245.1"/>
    </source>
</evidence>
<keyword evidence="8" id="KW-1185">Reference proteome</keyword>
<dbReference type="EMBL" id="SHKW01000003">
    <property type="protein sequence ID" value="RZU35245.1"/>
    <property type="molecule type" value="Genomic_DNA"/>
</dbReference>
<dbReference type="GO" id="GO:0016987">
    <property type="term" value="F:sigma factor activity"/>
    <property type="evidence" value="ECO:0007669"/>
    <property type="project" value="UniProtKB-KW"/>
</dbReference>
<dbReference type="InterPro" id="IPR013249">
    <property type="entry name" value="RNA_pol_sigma70_r4_t2"/>
</dbReference>
<dbReference type="RefSeq" id="WP_130424517.1">
    <property type="nucleotide sequence ID" value="NZ_SHKW01000003.1"/>
</dbReference>